<dbReference type="EC" id="7.1.1.-" evidence="6"/>
<protein>
    <recommendedName>
        <fullName evidence="6">NADH-quinone oxidoreductase subunit N</fullName>
        <ecNumber evidence="6">7.1.1.-</ecNumber>
    </recommendedName>
    <alternativeName>
        <fullName evidence="6">NADH dehydrogenase I subunit N</fullName>
    </alternativeName>
    <alternativeName>
        <fullName evidence="6">NDH-1 subunit N</fullName>
    </alternativeName>
</protein>
<evidence type="ECO:0000256" key="2">
    <source>
        <dbReference type="ARBA" id="ARBA00004127"/>
    </source>
</evidence>
<dbReference type="GO" id="GO:0048038">
    <property type="term" value="F:quinone binding"/>
    <property type="evidence" value="ECO:0007669"/>
    <property type="project" value="UniProtKB-KW"/>
</dbReference>
<keyword evidence="4 6" id="KW-1133">Transmembrane helix</keyword>
<comment type="similarity">
    <text evidence="6">Belongs to the complex I subunit 2 family.</text>
</comment>
<feature type="transmembrane region" description="Helical" evidence="6">
    <location>
        <begin position="150"/>
        <end position="170"/>
    </location>
</feature>
<dbReference type="STRING" id="441209.GCA_001870665_00718"/>
<keyword evidence="10" id="KW-1185">Reference proteome</keyword>
<dbReference type="GO" id="GO:0008137">
    <property type="term" value="F:NADH dehydrogenase (ubiquinone) activity"/>
    <property type="evidence" value="ECO:0007669"/>
    <property type="project" value="InterPro"/>
</dbReference>
<evidence type="ECO:0000256" key="1">
    <source>
        <dbReference type="ARBA" id="ARBA00002378"/>
    </source>
</evidence>
<feature type="transmembrane region" description="Helical" evidence="6">
    <location>
        <begin position="250"/>
        <end position="268"/>
    </location>
</feature>
<evidence type="ECO:0000256" key="3">
    <source>
        <dbReference type="ARBA" id="ARBA00022692"/>
    </source>
</evidence>
<evidence type="ECO:0000313" key="9">
    <source>
        <dbReference type="EMBL" id="ATX64853.1"/>
    </source>
</evidence>
<reference evidence="9 10" key="1">
    <citation type="submission" date="2017-11" db="EMBL/GenBank/DDBJ databases">
        <title>Revised Sequence and Annotation of the Rhodobaca barguzinensis strain alga05 Genome.</title>
        <authorList>
            <person name="Kopejtka K."/>
            <person name="Tomasch J.M."/>
            <person name="Bunk B."/>
            <person name="Koblizek M."/>
        </authorList>
    </citation>
    <scope>NUCLEOTIDE SEQUENCE [LARGE SCALE GENOMIC DNA]</scope>
    <source>
        <strain evidence="10">alga05</strain>
    </source>
</reference>
<feature type="transmembrane region" description="Helical" evidence="6">
    <location>
        <begin position="280"/>
        <end position="301"/>
    </location>
</feature>
<dbReference type="GO" id="GO:0012505">
    <property type="term" value="C:endomembrane system"/>
    <property type="evidence" value="ECO:0007669"/>
    <property type="project" value="UniProtKB-SubCell"/>
</dbReference>
<gene>
    <name evidence="6" type="primary">nuoN</name>
    <name evidence="9" type="ORF">BG454_02535</name>
</gene>
<evidence type="ECO:0000256" key="6">
    <source>
        <dbReference type="HAMAP-Rule" id="MF_00445"/>
    </source>
</evidence>
<evidence type="ECO:0000259" key="8">
    <source>
        <dbReference type="Pfam" id="PF00361"/>
    </source>
</evidence>
<keyword evidence="6" id="KW-0813">Transport</keyword>
<feature type="transmembrane region" description="Helical" evidence="6">
    <location>
        <begin position="216"/>
        <end position="238"/>
    </location>
</feature>
<dbReference type="GO" id="GO:0042773">
    <property type="term" value="P:ATP synthesis coupled electron transport"/>
    <property type="evidence" value="ECO:0007669"/>
    <property type="project" value="InterPro"/>
</dbReference>
<dbReference type="HAMAP" id="MF_00445">
    <property type="entry name" value="NDH1_NuoN_1"/>
    <property type="match status" value="1"/>
</dbReference>
<keyword evidence="6" id="KW-0874">Quinone</keyword>
<keyword evidence="6" id="KW-1278">Translocase</keyword>
<keyword evidence="5 6" id="KW-0472">Membrane</keyword>
<comment type="function">
    <text evidence="1 6">NDH-1 shuttles electrons from NADH, via FMN and iron-sulfur (Fe-S) centers, to quinones in the respiratory chain. The immediate electron acceptor for the enzyme in this species is believed to be ubiquinone. Couples the redox reaction to proton translocation (for every two electrons transferred, four hydrogen ions are translocated across the cytoplasmic membrane), and thus conserves the redox energy in a proton gradient.</text>
</comment>
<dbReference type="Pfam" id="PF00361">
    <property type="entry name" value="Proton_antipo_M"/>
    <property type="match status" value="1"/>
</dbReference>
<dbReference type="PANTHER" id="PTHR22773">
    <property type="entry name" value="NADH DEHYDROGENASE"/>
    <property type="match status" value="1"/>
</dbReference>
<feature type="transmembrane region" description="Helical" evidence="6">
    <location>
        <begin position="68"/>
        <end position="87"/>
    </location>
</feature>
<feature type="transmembrane region" description="Helical" evidence="6">
    <location>
        <begin position="99"/>
        <end position="114"/>
    </location>
</feature>
<keyword evidence="3 6" id="KW-0812">Transmembrane</keyword>
<evidence type="ECO:0000256" key="7">
    <source>
        <dbReference type="RuleBase" id="RU000320"/>
    </source>
</evidence>
<feature type="transmembrane region" description="Helical" evidence="6">
    <location>
        <begin position="307"/>
        <end position="327"/>
    </location>
</feature>
<proteinExistence type="inferred from homology"/>
<accession>A0A2K8KAE3</accession>
<evidence type="ECO:0000256" key="5">
    <source>
        <dbReference type="ARBA" id="ARBA00023136"/>
    </source>
</evidence>
<keyword evidence="6" id="KW-0520">NAD</keyword>
<feature type="transmembrane region" description="Helical" evidence="6">
    <location>
        <begin position="380"/>
        <end position="400"/>
    </location>
</feature>
<keyword evidence="6" id="KW-0830">Ubiquinone</keyword>
<dbReference type="EMBL" id="CP024899">
    <property type="protein sequence ID" value="ATX64853.1"/>
    <property type="molecule type" value="Genomic_DNA"/>
</dbReference>
<evidence type="ECO:0000256" key="4">
    <source>
        <dbReference type="ARBA" id="ARBA00022989"/>
    </source>
</evidence>
<sequence>MTDGTIWSIAPLALLGLAALLAMVLAPIQPMPRVRLAAAIPMAMAVVIVLARMHGPEAPFSVLLADDVLARLGTLLAASAGLGIVAFTRSFCTGREGPALVAIAAAGGAALASANHGVTLFLGLELTTIPMVALALMPRTETAVEAAYKLFLLAGVGAAALLMGLVFGFAASGSLRFDAWSVGGPVAAIGLAFLLVGLAVKFALVPFHMWSPDLFAGAPAPVGALAGAISKVAVAIAALRIGLTIPAPEIWGLGLLLAGAAAVVWGNLAALRQTNLMRMLGYSSVAHSGYLALVLSVGGPLMGETVLIYAASYAPAIVAGFAVAALLGSATRLEDLRGLVWSHPLAGVALGIALLSLAGLPPSLGFIAKLYLFSSLAGEAAWGALIIAVIGSTLGFAYYMRFAIRIFTSPQKPVEQIPLSRVDGTAMVASVALIILLGVYPEPLTGLAAAALR</sequence>
<dbReference type="InterPro" id="IPR001750">
    <property type="entry name" value="ND/Mrp_TM"/>
</dbReference>
<comment type="subunit">
    <text evidence="6">NDH-1 is composed of 14 different subunits. Subunits NuoA, H, J, K, L, M, N constitute the membrane sector of the complex.</text>
</comment>
<name>A0A2K8KAE3_9RHOB</name>
<feature type="transmembrane region" description="Helical" evidence="6">
    <location>
        <begin position="339"/>
        <end position="360"/>
    </location>
</feature>
<feature type="transmembrane region" description="Helical" evidence="6">
    <location>
        <begin position="120"/>
        <end position="138"/>
    </location>
</feature>
<feature type="transmembrane region" description="Helical" evidence="6">
    <location>
        <begin position="6"/>
        <end position="27"/>
    </location>
</feature>
<organism evidence="9 10">
    <name type="scientific">Roseinatronobacter bogoriensis subsp. barguzinensis</name>
    <dbReference type="NCBI Taxonomy" id="441209"/>
    <lineage>
        <taxon>Bacteria</taxon>
        <taxon>Pseudomonadati</taxon>
        <taxon>Pseudomonadota</taxon>
        <taxon>Alphaproteobacteria</taxon>
        <taxon>Rhodobacterales</taxon>
        <taxon>Paracoccaceae</taxon>
        <taxon>Roseinatronobacter</taxon>
    </lineage>
</organism>
<dbReference type="GO" id="GO:0050136">
    <property type="term" value="F:NADH dehydrogenase (quinone) (non-electrogenic) activity"/>
    <property type="evidence" value="ECO:0007669"/>
    <property type="project" value="UniProtKB-UniRule"/>
</dbReference>
<dbReference type="AlphaFoldDB" id="A0A2K8KAE3"/>
<comment type="catalytic activity">
    <reaction evidence="6">
        <text>a quinone + NADH + 5 H(+)(in) = a quinol + NAD(+) + 4 H(+)(out)</text>
        <dbReference type="Rhea" id="RHEA:57888"/>
        <dbReference type="ChEBI" id="CHEBI:15378"/>
        <dbReference type="ChEBI" id="CHEBI:24646"/>
        <dbReference type="ChEBI" id="CHEBI:57540"/>
        <dbReference type="ChEBI" id="CHEBI:57945"/>
        <dbReference type="ChEBI" id="CHEBI:132124"/>
    </reaction>
</comment>
<keyword evidence="6" id="KW-1003">Cell membrane</keyword>
<dbReference type="InterPro" id="IPR010096">
    <property type="entry name" value="NADH-Q_OxRdtase_suN/2"/>
</dbReference>
<feature type="domain" description="NADH:quinone oxidoreductase/Mrp antiporter transmembrane" evidence="8">
    <location>
        <begin position="114"/>
        <end position="394"/>
    </location>
</feature>
<evidence type="ECO:0000313" key="10">
    <source>
        <dbReference type="Proteomes" id="UP000228948"/>
    </source>
</evidence>
<comment type="subcellular location">
    <subcellularLocation>
        <location evidence="6">Cell membrane</location>
        <topology evidence="6">Multi-pass membrane protein</topology>
    </subcellularLocation>
    <subcellularLocation>
        <location evidence="2">Endomembrane system</location>
        <topology evidence="2">Multi-pass membrane protein</topology>
    </subcellularLocation>
    <subcellularLocation>
        <location evidence="7">Membrane</location>
        <topology evidence="7">Multi-pass membrane protein</topology>
    </subcellularLocation>
</comment>
<feature type="transmembrane region" description="Helical" evidence="6">
    <location>
        <begin position="182"/>
        <end position="204"/>
    </location>
</feature>
<dbReference type="OrthoDB" id="8137037at2"/>
<dbReference type="GO" id="GO:0005886">
    <property type="term" value="C:plasma membrane"/>
    <property type="evidence" value="ECO:0007669"/>
    <property type="project" value="UniProtKB-SubCell"/>
</dbReference>
<dbReference type="Proteomes" id="UP000228948">
    <property type="component" value="Chromosome"/>
</dbReference>
<dbReference type="RefSeq" id="WP_071479823.1">
    <property type="nucleotide sequence ID" value="NZ_CP024899.1"/>
</dbReference>
<dbReference type="KEGG" id="rbg:BG454_02535"/>
<feature type="transmembrane region" description="Helical" evidence="6">
    <location>
        <begin position="34"/>
        <end position="53"/>
    </location>
</feature>